<evidence type="ECO:0000313" key="1">
    <source>
        <dbReference type="EMBL" id="SHK64420.1"/>
    </source>
</evidence>
<dbReference type="AlphaFoldDB" id="A0A1M6U5H5"/>
<organism evidence="1 2">
    <name type="scientific">Epilithonimonas mollis</name>
    <dbReference type="NCBI Taxonomy" id="216903"/>
    <lineage>
        <taxon>Bacteria</taxon>
        <taxon>Pseudomonadati</taxon>
        <taxon>Bacteroidota</taxon>
        <taxon>Flavobacteriia</taxon>
        <taxon>Flavobacteriales</taxon>
        <taxon>Weeksellaceae</taxon>
        <taxon>Chryseobacterium group</taxon>
        <taxon>Epilithonimonas</taxon>
    </lineage>
</organism>
<evidence type="ECO:0000313" key="2">
    <source>
        <dbReference type="Proteomes" id="UP000184498"/>
    </source>
</evidence>
<dbReference type="EMBL" id="FRAM01000004">
    <property type="protein sequence ID" value="SHK64420.1"/>
    <property type="molecule type" value="Genomic_DNA"/>
</dbReference>
<proteinExistence type="predicted"/>
<name>A0A1M6U5H5_9FLAO</name>
<dbReference type="Proteomes" id="UP000184498">
    <property type="component" value="Unassembled WGS sequence"/>
</dbReference>
<protein>
    <submittedName>
        <fullName evidence="1">Uncharacterized protein</fullName>
    </submittedName>
</protein>
<reference evidence="2" key="1">
    <citation type="submission" date="2016-11" db="EMBL/GenBank/DDBJ databases">
        <authorList>
            <person name="Varghese N."/>
            <person name="Submissions S."/>
        </authorList>
    </citation>
    <scope>NUCLEOTIDE SEQUENCE [LARGE SCALE GENOMIC DNA]</scope>
    <source>
        <strain evidence="2">DSM 18016</strain>
    </source>
</reference>
<dbReference type="STRING" id="216903.SAMN05444371_3137"/>
<gene>
    <name evidence="1" type="ORF">SAMN05444371_3137</name>
</gene>
<sequence>MNSKNKYQINISFNQKLEGLQLTVIDGMFTIVFEGNSECLQLELDPGVYQLKAVLIDYYQEYLLLVDSNKSFRFDFNYPAVAPILSFRTTHEYFSQNAELYSQMSTVVSSEDHPDFLLFAAKYDKDMFPDIIMENLLPHYSIIKNNNEILYQLGPENAKYNSDYGWLAFSGRLPEGQYLLKWTDGNDSRIFPFCIFDGFQTQFFIRYSSLPDFENCFFFYTKKCCFNADAEEYLVLDKILFTYRDYSNFKLLTEKDHSIIRQHPYLMTLIHILQLELSEKLDYENCQLLLLPDLILLSDKLQHNGNDEQLPVISSIMNKYSNNTIDKKMPFKPGSLIDRAIDHVKYDLFWNNFSKIDNVQEWIESYTKMISESDKIPISTKDNQIIKLGKKLINSFSPPTEIVIENRLNSLIGEIHLENLETNVANTINSIGNVSEVAAKLNLPATQVLRNYDTYKDIYDKLNQSPSEITNNKTLF</sequence>
<accession>A0A1M6U5H5</accession>
<keyword evidence="2" id="KW-1185">Reference proteome</keyword>